<keyword evidence="3" id="KW-1185">Reference proteome</keyword>
<dbReference type="PANTHER" id="PTHR43449:SF1">
    <property type="entry name" value="POLYMERASE BETA NUCLEOTIDYLTRANSFERASE DOMAIN-CONTAINING PROTEIN"/>
    <property type="match status" value="1"/>
</dbReference>
<dbReference type="PANTHER" id="PTHR43449">
    <property type="entry name" value="NUCLEOTIDYLTRANSFERASE"/>
    <property type="match status" value="1"/>
</dbReference>
<keyword evidence="2" id="KW-0808">Transferase</keyword>
<dbReference type="Pfam" id="PF01909">
    <property type="entry name" value="NTP_transf_2"/>
    <property type="match status" value="1"/>
</dbReference>
<dbReference type="SUPFAM" id="SSF81301">
    <property type="entry name" value="Nucleotidyltransferase"/>
    <property type="match status" value="1"/>
</dbReference>
<accession>A0A4Y7RAY7</accession>
<dbReference type="Gene3D" id="3.30.460.10">
    <property type="entry name" value="Beta Polymerase, domain 2"/>
    <property type="match status" value="1"/>
</dbReference>
<dbReference type="RefSeq" id="WP_190258761.1">
    <property type="nucleotide sequence ID" value="NZ_QFGA01000002.1"/>
</dbReference>
<evidence type="ECO:0000259" key="1">
    <source>
        <dbReference type="Pfam" id="PF01909"/>
    </source>
</evidence>
<dbReference type="AlphaFoldDB" id="A0A4Y7RAY7"/>
<sequence>MPETTNRVAEIVKAYLIVLKKKGIPLQRAYLFGSQAKGAAGPYSDIDVIVVSQAFTGMPQWKRWEILGDALAEIMEPIEVRGYAPNEIDQAQKQKASLIYEVLTEPGTIEYRV</sequence>
<evidence type="ECO:0000313" key="3">
    <source>
        <dbReference type="Proteomes" id="UP000298324"/>
    </source>
</evidence>
<gene>
    <name evidence="2" type="ORF">Psch_03202</name>
</gene>
<dbReference type="CDD" id="cd05403">
    <property type="entry name" value="NT_KNTase_like"/>
    <property type="match status" value="1"/>
</dbReference>
<feature type="domain" description="Polymerase nucleotidyl transferase" evidence="1">
    <location>
        <begin position="24"/>
        <end position="67"/>
    </location>
</feature>
<organism evidence="2 3">
    <name type="scientific">Pelotomaculum schinkii</name>
    <dbReference type="NCBI Taxonomy" id="78350"/>
    <lineage>
        <taxon>Bacteria</taxon>
        <taxon>Bacillati</taxon>
        <taxon>Bacillota</taxon>
        <taxon>Clostridia</taxon>
        <taxon>Eubacteriales</taxon>
        <taxon>Desulfotomaculaceae</taxon>
        <taxon>Pelotomaculum</taxon>
    </lineage>
</organism>
<dbReference type="InterPro" id="IPR002934">
    <property type="entry name" value="Polymerase_NTP_transf_dom"/>
</dbReference>
<proteinExistence type="predicted"/>
<dbReference type="InterPro" id="IPR043519">
    <property type="entry name" value="NT_sf"/>
</dbReference>
<name>A0A4Y7RAY7_9FIRM</name>
<comment type="caution">
    <text evidence="2">The sequence shown here is derived from an EMBL/GenBank/DDBJ whole genome shotgun (WGS) entry which is preliminary data.</text>
</comment>
<dbReference type="EMBL" id="QFGA01000002">
    <property type="protein sequence ID" value="TEB06158.1"/>
    <property type="molecule type" value="Genomic_DNA"/>
</dbReference>
<protein>
    <submittedName>
        <fullName evidence="2">Nucleotidyltransferase domain protein</fullName>
    </submittedName>
</protein>
<dbReference type="GO" id="GO:0016779">
    <property type="term" value="F:nucleotidyltransferase activity"/>
    <property type="evidence" value="ECO:0007669"/>
    <property type="project" value="InterPro"/>
</dbReference>
<dbReference type="Proteomes" id="UP000298324">
    <property type="component" value="Unassembled WGS sequence"/>
</dbReference>
<evidence type="ECO:0000313" key="2">
    <source>
        <dbReference type="EMBL" id="TEB06158.1"/>
    </source>
</evidence>
<reference evidence="2 3" key="1">
    <citation type="journal article" date="2018" name="Environ. Microbiol.">
        <title>Novel energy conservation strategies and behaviour of Pelotomaculum schinkii driving syntrophic propionate catabolism.</title>
        <authorList>
            <person name="Hidalgo-Ahumada C.A.P."/>
            <person name="Nobu M.K."/>
            <person name="Narihiro T."/>
            <person name="Tamaki H."/>
            <person name="Liu W.T."/>
            <person name="Kamagata Y."/>
            <person name="Stams A.J.M."/>
            <person name="Imachi H."/>
            <person name="Sousa D.Z."/>
        </authorList>
    </citation>
    <scope>NUCLEOTIDE SEQUENCE [LARGE SCALE GENOMIC DNA]</scope>
    <source>
        <strain evidence="2 3">HH</strain>
    </source>
</reference>